<comment type="caution">
    <text evidence="2">The sequence shown here is derived from an EMBL/GenBank/DDBJ whole genome shotgun (WGS) entry which is preliminary data.</text>
</comment>
<keyword evidence="1" id="KW-0812">Transmembrane</keyword>
<name>A0A844ECT7_9LACO</name>
<protein>
    <submittedName>
        <fullName evidence="2">YfhO family protein</fullName>
    </submittedName>
</protein>
<keyword evidence="1" id="KW-0472">Membrane</keyword>
<reference evidence="2 3" key="1">
    <citation type="submission" date="2019-11" db="EMBL/GenBank/DDBJ databases">
        <title>Draft Genome Sequence of Plant Growth-Promoting Rhizosphere-Associated Bacteria.</title>
        <authorList>
            <person name="Vasilyev I.Y."/>
            <person name="Radchenko V."/>
            <person name="Ilnitskaya E.V."/>
        </authorList>
    </citation>
    <scope>NUCLEOTIDE SEQUENCE [LARGE SCALE GENOMIC DNA]</scope>
    <source>
        <strain evidence="2 3">VRA_07sq_f</strain>
    </source>
</reference>
<dbReference type="EMBL" id="WKKY01000018">
    <property type="protein sequence ID" value="MSE20062.1"/>
    <property type="molecule type" value="Genomic_DNA"/>
</dbReference>
<dbReference type="Pfam" id="PF09586">
    <property type="entry name" value="YfhO"/>
    <property type="match status" value="1"/>
</dbReference>
<keyword evidence="1" id="KW-1133">Transmembrane helix</keyword>
<feature type="transmembrane region" description="Helical" evidence="1">
    <location>
        <begin position="89"/>
        <end position="109"/>
    </location>
</feature>
<dbReference type="InterPro" id="IPR018580">
    <property type="entry name" value="Uncharacterised_YfhO"/>
</dbReference>
<proteinExistence type="predicted"/>
<accession>A0A844ECT7</accession>
<dbReference type="Proteomes" id="UP000491237">
    <property type="component" value="Unassembled WGS sequence"/>
</dbReference>
<evidence type="ECO:0000313" key="3">
    <source>
        <dbReference type="Proteomes" id="UP000491237"/>
    </source>
</evidence>
<evidence type="ECO:0000256" key="1">
    <source>
        <dbReference type="SAM" id="Phobius"/>
    </source>
</evidence>
<feature type="non-terminal residue" evidence="2">
    <location>
        <position position="1"/>
    </location>
</feature>
<evidence type="ECO:0000313" key="2">
    <source>
        <dbReference type="EMBL" id="MSE20062.1"/>
    </source>
</evidence>
<gene>
    <name evidence="2" type="ORF">GKC44_02070</name>
</gene>
<dbReference type="AlphaFoldDB" id="A0A844ECT7"/>
<sequence length="116" mass="12836">DKVISYSKQHKFKLKHQNKLNEHGSHFEGTVNVGRQAQTLVITIPFDKGWQVSVDGKPQPLKKVADGLTGVQLTPGFHRVAFNYHVKGLLLGATLSLIGLLCLSGTAVLRRHWSKV</sequence>
<dbReference type="PANTHER" id="PTHR38454">
    <property type="entry name" value="INTEGRAL MEMBRANE PROTEIN-RELATED"/>
    <property type="match status" value="1"/>
</dbReference>
<organism evidence="2 3">
    <name type="scientific">Lentilactobacillus parabuchneri</name>
    <dbReference type="NCBI Taxonomy" id="152331"/>
    <lineage>
        <taxon>Bacteria</taxon>
        <taxon>Bacillati</taxon>
        <taxon>Bacillota</taxon>
        <taxon>Bacilli</taxon>
        <taxon>Lactobacillales</taxon>
        <taxon>Lactobacillaceae</taxon>
        <taxon>Lentilactobacillus</taxon>
    </lineage>
</organism>
<dbReference type="PANTHER" id="PTHR38454:SF1">
    <property type="entry name" value="INTEGRAL MEMBRANE PROTEIN"/>
    <property type="match status" value="1"/>
</dbReference>